<dbReference type="NCBIfam" id="NF033516">
    <property type="entry name" value="transpos_IS3"/>
    <property type="match status" value="1"/>
</dbReference>
<evidence type="ECO:0000259" key="1">
    <source>
        <dbReference type="PROSITE" id="PS50994"/>
    </source>
</evidence>
<accession>A0A4R0P9T6</accession>
<gene>
    <name evidence="2" type="ORF">EZ456_24905</name>
</gene>
<feature type="domain" description="Integrase catalytic" evidence="1">
    <location>
        <begin position="75"/>
        <end position="239"/>
    </location>
</feature>
<dbReference type="Proteomes" id="UP000293925">
    <property type="component" value="Unassembled WGS sequence"/>
</dbReference>
<dbReference type="EMBL" id="SJSO01000053">
    <property type="protein sequence ID" value="TCD13919.1"/>
    <property type="molecule type" value="Genomic_DNA"/>
</dbReference>
<dbReference type="AlphaFoldDB" id="A0A4R0P9T6"/>
<organism evidence="2 3">
    <name type="scientific">Pedobacter psychrodurus</name>
    <dbReference type="NCBI Taxonomy" id="2530456"/>
    <lineage>
        <taxon>Bacteria</taxon>
        <taxon>Pseudomonadati</taxon>
        <taxon>Bacteroidota</taxon>
        <taxon>Sphingobacteriia</taxon>
        <taxon>Sphingobacteriales</taxon>
        <taxon>Sphingobacteriaceae</taxon>
        <taxon>Pedobacter</taxon>
    </lineage>
</organism>
<evidence type="ECO:0000313" key="3">
    <source>
        <dbReference type="Proteomes" id="UP000293925"/>
    </source>
</evidence>
<dbReference type="PROSITE" id="PS50994">
    <property type="entry name" value="INTEGRASE"/>
    <property type="match status" value="1"/>
</dbReference>
<keyword evidence="3" id="KW-1185">Reference proteome</keyword>
<dbReference type="InterPro" id="IPR001584">
    <property type="entry name" value="Integrase_cat-core"/>
</dbReference>
<reference evidence="2 3" key="1">
    <citation type="submission" date="2019-02" db="EMBL/GenBank/DDBJ databases">
        <title>Pedobacter sp. RP-3-21 sp. nov., isolated from Arctic soil.</title>
        <authorList>
            <person name="Dahal R.H."/>
        </authorList>
    </citation>
    <scope>NUCLEOTIDE SEQUENCE [LARGE SCALE GENOMIC DNA]</scope>
    <source>
        <strain evidence="2 3">RP-3-21</strain>
    </source>
</reference>
<evidence type="ECO:0000313" key="2">
    <source>
        <dbReference type="EMBL" id="TCD13919.1"/>
    </source>
</evidence>
<dbReference type="RefSeq" id="WP_131534933.1">
    <property type="nucleotide sequence ID" value="NZ_SJSO01000053.1"/>
</dbReference>
<dbReference type="InterPro" id="IPR025948">
    <property type="entry name" value="HTH-like_dom"/>
</dbReference>
<dbReference type="Pfam" id="PF13333">
    <property type="entry name" value="rve_2"/>
    <property type="match status" value="1"/>
</dbReference>
<dbReference type="GO" id="GO:0015074">
    <property type="term" value="P:DNA integration"/>
    <property type="evidence" value="ECO:0007669"/>
    <property type="project" value="InterPro"/>
</dbReference>
<dbReference type="OrthoDB" id="9815231at2"/>
<dbReference type="GO" id="GO:0003676">
    <property type="term" value="F:nucleic acid binding"/>
    <property type="evidence" value="ECO:0007669"/>
    <property type="project" value="InterPro"/>
</dbReference>
<proteinExistence type="predicted"/>
<dbReference type="Pfam" id="PF00665">
    <property type="entry name" value="rve"/>
    <property type="match status" value="1"/>
</dbReference>
<protein>
    <submittedName>
        <fullName evidence="2">IS3 family transposase</fullName>
    </submittedName>
</protein>
<comment type="caution">
    <text evidence="2">The sequence shown here is derived from an EMBL/GenBank/DDBJ whole genome shotgun (WGS) entry which is preliminary data.</text>
</comment>
<dbReference type="Pfam" id="PF13276">
    <property type="entry name" value="HTH_21"/>
    <property type="match status" value="1"/>
</dbReference>
<name>A0A4R0P9T6_9SPHI</name>
<sequence>MIEISKIYAESKGCYGSPRITAELCSRGIFISRPRVARLMRRLGIKSTIRKKWVQTTDSQHTYPLAENLLNRDFYAANTGEKWVSDLTYIQTGEGWLYLTTVIDLADRKVVGWSLSKNMEAKNTTIKALEMAIKNRPITQQLIFHSDRGIQYACSEFRKQLECLRIKQSMSRKGNCWDNAVAESFFKTIKTEMIYQQIYKTRSKASLAIFEYIEVWYNRKRRHSFLGYLSPLEFANSSINPKIAA</sequence>
<dbReference type="InterPro" id="IPR048020">
    <property type="entry name" value="Transpos_IS3"/>
</dbReference>
<dbReference type="InterPro" id="IPR036397">
    <property type="entry name" value="RNaseH_sf"/>
</dbReference>
<dbReference type="InterPro" id="IPR012337">
    <property type="entry name" value="RNaseH-like_sf"/>
</dbReference>
<dbReference type="PANTHER" id="PTHR46889:SF4">
    <property type="entry name" value="TRANSPOSASE INSO FOR INSERTION SEQUENCE ELEMENT IS911B-RELATED"/>
    <property type="match status" value="1"/>
</dbReference>
<dbReference type="InterPro" id="IPR050900">
    <property type="entry name" value="Transposase_IS3/IS150/IS904"/>
</dbReference>
<dbReference type="PANTHER" id="PTHR46889">
    <property type="entry name" value="TRANSPOSASE INSF FOR INSERTION SEQUENCE IS3B-RELATED"/>
    <property type="match status" value="1"/>
</dbReference>
<dbReference type="SUPFAM" id="SSF53098">
    <property type="entry name" value="Ribonuclease H-like"/>
    <property type="match status" value="1"/>
</dbReference>
<dbReference type="Gene3D" id="3.30.420.10">
    <property type="entry name" value="Ribonuclease H-like superfamily/Ribonuclease H"/>
    <property type="match status" value="1"/>
</dbReference>